<comment type="caution">
    <text evidence="3">The sequence shown here is derived from an EMBL/GenBank/DDBJ whole genome shotgun (WGS) entry which is preliminary data.</text>
</comment>
<organism evidence="3 4">
    <name type="scientific">Pseudomonas quercus</name>
    <dbReference type="NCBI Taxonomy" id="2722792"/>
    <lineage>
        <taxon>Bacteria</taxon>
        <taxon>Pseudomonadati</taxon>
        <taxon>Pseudomonadota</taxon>
        <taxon>Gammaproteobacteria</taxon>
        <taxon>Pseudomonadales</taxon>
        <taxon>Pseudomonadaceae</taxon>
        <taxon>Pseudomonas</taxon>
    </lineage>
</organism>
<protein>
    <submittedName>
        <fullName evidence="3">DUF3597 domain-containing protein</fullName>
    </submittedName>
</protein>
<evidence type="ECO:0000256" key="1">
    <source>
        <dbReference type="SAM" id="MobiDB-lite"/>
    </source>
</evidence>
<sequence>MSFFKDILSKLGIGHDDTQPTTASTAPTPTGTAPVSVDGGVPPMTGTTTPRTDSAVDVGAKLDGLAQAHTAEKLNWRTSVVDLLKLLGIDSSLEHRKELANELGCPADKLGDSAEMNMWLHKAILQKVSTNGGTVPADLL</sequence>
<evidence type="ECO:0000259" key="2">
    <source>
        <dbReference type="Pfam" id="PF12200"/>
    </source>
</evidence>
<gene>
    <name evidence="3" type="ORF">HBH25_19515</name>
</gene>
<name>A0ABX0YLJ5_9PSED</name>
<feature type="compositionally biased region" description="Low complexity" evidence="1">
    <location>
        <begin position="19"/>
        <end position="52"/>
    </location>
</feature>
<dbReference type="SUPFAM" id="SSF158634">
    <property type="entry name" value="RPA2825-like"/>
    <property type="match status" value="1"/>
</dbReference>
<feature type="domain" description="DUF3597" evidence="2">
    <location>
        <begin position="4"/>
        <end position="136"/>
    </location>
</feature>
<keyword evidence="4" id="KW-1185">Reference proteome</keyword>
<dbReference type="RefSeq" id="WP_168085612.1">
    <property type="nucleotide sequence ID" value="NZ_JAAVJI010000015.1"/>
</dbReference>
<dbReference type="InterPro" id="IPR022016">
    <property type="entry name" value="DUF3597"/>
</dbReference>
<evidence type="ECO:0000313" key="4">
    <source>
        <dbReference type="Proteomes" id="UP000746535"/>
    </source>
</evidence>
<dbReference type="Pfam" id="PF12200">
    <property type="entry name" value="DUF3597"/>
    <property type="match status" value="1"/>
</dbReference>
<evidence type="ECO:0000313" key="3">
    <source>
        <dbReference type="EMBL" id="NJP03037.1"/>
    </source>
</evidence>
<dbReference type="Proteomes" id="UP000746535">
    <property type="component" value="Unassembled WGS sequence"/>
</dbReference>
<reference evidence="3 4" key="1">
    <citation type="submission" date="2020-03" db="EMBL/GenBank/DDBJ databases">
        <authorList>
            <person name="Wang L."/>
            <person name="He N."/>
            <person name="Li Y."/>
            <person name="Fang Y."/>
            <person name="Zhang F."/>
        </authorList>
    </citation>
    <scope>NUCLEOTIDE SEQUENCE [LARGE SCALE GENOMIC DNA]</scope>
    <source>
        <strain evidence="4">hsmgli-8</strain>
    </source>
</reference>
<accession>A0ABX0YLJ5</accession>
<dbReference type="EMBL" id="JAAVJI010000015">
    <property type="protein sequence ID" value="NJP03037.1"/>
    <property type="molecule type" value="Genomic_DNA"/>
</dbReference>
<proteinExistence type="predicted"/>
<feature type="region of interest" description="Disordered" evidence="1">
    <location>
        <begin position="14"/>
        <end position="55"/>
    </location>
</feature>